<dbReference type="InterPro" id="IPR008207">
    <property type="entry name" value="Sig_transdc_His_kin_Hpt_dom"/>
</dbReference>
<dbReference type="Pfam" id="PF00072">
    <property type="entry name" value="Response_reg"/>
    <property type="match status" value="2"/>
</dbReference>
<feature type="domain" description="PAC" evidence="21">
    <location>
        <begin position="677"/>
        <end position="729"/>
    </location>
</feature>
<dbReference type="SUPFAM" id="SSF55781">
    <property type="entry name" value="GAF domain-like"/>
    <property type="match status" value="1"/>
</dbReference>
<comment type="subcellular location">
    <subcellularLocation>
        <location evidence="2">Cell membrane</location>
        <topology evidence="2">Multi-pass membrane protein</topology>
    </subcellularLocation>
</comment>
<evidence type="ECO:0000256" key="1">
    <source>
        <dbReference type="ARBA" id="ARBA00000085"/>
    </source>
</evidence>
<dbReference type="RefSeq" id="WP_382432938.1">
    <property type="nucleotide sequence ID" value="NZ_JBHSHJ010000008.1"/>
</dbReference>
<comment type="catalytic activity">
    <reaction evidence="1">
        <text>ATP + protein L-histidine = ADP + protein N-phospho-L-histidine.</text>
        <dbReference type="EC" id="2.7.13.3"/>
    </reaction>
</comment>
<feature type="domain" description="Histidine kinase" evidence="18">
    <location>
        <begin position="864"/>
        <end position="1085"/>
    </location>
</feature>
<dbReference type="CDD" id="cd17546">
    <property type="entry name" value="REC_hyHK_CKI1_RcsC-like"/>
    <property type="match status" value="2"/>
</dbReference>
<keyword evidence="9" id="KW-0418">Kinase</keyword>
<dbReference type="InterPro" id="IPR035965">
    <property type="entry name" value="PAS-like_dom_sf"/>
</dbReference>
<dbReference type="SUPFAM" id="SSF55785">
    <property type="entry name" value="PYP-like sensor domain (PAS domain)"/>
    <property type="match status" value="3"/>
</dbReference>
<feature type="domain" description="Response regulatory" evidence="19">
    <location>
        <begin position="1104"/>
        <end position="1227"/>
    </location>
</feature>
<dbReference type="SMART" id="SM00388">
    <property type="entry name" value="HisKA"/>
    <property type="match status" value="1"/>
</dbReference>
<dbReference type="PROSITE" id="PS50894">
    <property type="entry name" value="HPT"/>
    <property type="match status" value="1"/>
</dbReference>
<evidence type="ECO:0000256" key="17">
    <source>
        <dbReference type="SAM" id="Phobius"/>
    </source>
</evidence>
<accession>A0ABV9QE26</accession>
<evidence type="ECO:0000313" key="24">
    <source>
        <dbReference type="EMBL" id="MFC4789499.1"/>
    </source>
</evidence>
<dbReference type="Gene3D" id="3.30.450.20">
    <property type="entry name" value="PAS domain"/>
    <property type="match status" value="3"/>
</dbReference>
<keyword evidence="6" id="KW-0808">Transferase</keyword>
<dbReference type="CDD" id="cd00082">
    <property type="entry name" value="HisKA"/>
    <property type="match status" value="1"/>
</dbReference>
<dbReference type="SMART" id="SM00073">
    <property type="entry name" value="HPT"/>
    <property type="match status" value="1"/>
</dbReference>
<keyword evidence="16" id="KW-0175">Coiled coil</keyword>
<dbReference type="SMART" id="SM00086">
    <property type="entry name" value="PAC"/>
    <property type="match status" value="3"/>
</dbReference>
<dbReference type="CDD" id="cd16922">
    <property type="entry name" value="HATPase_EvgS-ArcB-TorS-like"/>
    <property type="match status" value="1"/>
</dbReference>
<dbReference type="InterPro" id="IPR001610">
    <property type="entry name" value="PAC"/>
</dbReference>
<keyword evidence="5 15" id="KW-0597">Phosphoprotein</keyword>
<dbReference type="Gene3D" id="1.10.287.130">
    <property type="match status" value="1"/>
</dbReference>
<keyword evidence="25" id="KW-1185">Reference proteome</keyword>
<evidence type="ECO:0000259" key="22">
    <source>
        <dbReference type="PROSITE" id="PS50885"/>
    </source>
</evidence>
<dbReference type="SUPFAM" id="SSF47226">
    <property type="entry name" value="Histidine-containing phosphotransfer domain, HPT domain"/>
    <property type="match status" value="1"/>
</dbReference>
<evidence type="ECO:0000256" key="9">
    <source>
        <dbReference type="ARBA" id="ARBA00022777"/>
    </source>
</evidence>
<feature type="domain" description="PAC" evidence="21">
    <location>
        <begin position="546"/>
        <end position="598"/>
    </location>
</feature>
<evidence type="ECO:0000256" key="2">
    <source>
        <dbReference type="ARBA" id="ARBA00004651"/>
    </source>
</evidence>
<dbReference type="SUPFAM" id="SSF158472">
    <property type="entry name" value="HAMP domain-like"/>
    <property type="match status" value="1"/>
</dbReference>
<reference evidence="25" key="1">
    <citation type="journal article" date="2019" name="Int. J. Syst. Evol. Microbiol.">
        <title>The Global Catalogue of Microorganisms (GCM) 10K type strain sequencing project: providing services to taxonomists for standard genome sequencing and annotation.</title>
        <authorList>
            <consortium name="The Broad Institute Genomics Platform"/>
            <consortium name="The Broad Institute Genome Sequencing Center for Infectious Disease"/>
            <person name="Wu L."/>
            <person name="Ma J."/>
        </authorList>
    </citation>
    <scope>NUCLEOTIDE SEQUENCE [LARGE SCALE GENOMIC DNA]</scope>
    <source>
        <strain evidence="25">CCUG 49452</strain>
    </source>
</reference>
<feature type="domain" description="Response regulatory" evidence="19">
    <location>
        <begin position="1255"/>
        <end position="1372"/>
    </location>
</feature>
<dbReference type="PANTHER" id="PTHR45339">
    <property type="entry name" value="HYBRID SIGNAL TRANSDUCTION HISTIDINE KINASE J"/>
    <property type="match status" value="1"/>
</dbReference>
<evidence type="ECO:0000259" key="20">
    <source>
        <dbReference type="PROSITE" id="PS50112"/>
    </source>
</evidence>
<feature type="transmembrane region" description="Helical" evidence="17">
    <location>
        <begin position="198"/>
        <end position="219"/>
    </location>
</feature>
<feature type="coiled-coil region" evidence="16">
    <location>
        <begin position="439"/>
        <end position="473"/>
    </location>
</feature>
<dbReference type="NCBIfam" id="TIGR00229">
    <property type="entry name" value="sensory_box"/>
    <property type="match status" value="3"/>
</dbReference>
<protein>
    <recommendedName>
        <fullName evidence="3">histidine kinase</fullName>
        <ecNumber evidence="3">2.7.13.3</ecNumber>
    </recommendedName>
</protein>
<dbReference type="EMBL" id="JBHSHJ010000008">
    <property type="protein sequence ID" value="MFC4789499.1"/>
    <property type="molecule type" value="Genomic_DNA"/>
</dbReference>
<evidence type="ECO:0000256" key="6">
    <source>
        <dbReference type="ARBA" id="ARBA00022679"/>
    </source>
</evidence>
<keyword evidence="8" id="KW-0547">Nucleotide-binding</keyword>
<keyword evidence="13 17" id="KW-0472">Membrane</keyword>
<evidence type="ECO:0000256" key="10">
    <source>
        <dbReference type="ARBA" id="ARBA00022840"/>
    </source>
</evidence>
<dbReference type="PROSITE" id="PS50885">
    <property type="entry name" value="HAMP"/>
    <property type="match status" value="1"/>
</dbReference>
<evidence type="ECO:0000256" key="8">
    <source>
        <dbReference type="ARBA" id="ARBA00022741"/>
    </source>
</evidence>
<evidence type="ECO:0000259" key="23">
    <source>
        <dbReference type="PROSITE" id="PS50894"/>
    </source>
</evidence>
<dbReference type="InterPro" id="IPR029016">
    <property type="entry name" value="GAF-like_dom_sf"/>
</dbReference>
<dbReference type="SMART" id="SM00091">
    <property type="entry name" value="PAS"/>
    <property type="match status" value="3"/>
</dbReference>
<keyword evidence="7 17" id="KW-0812">Transmembrane</keyword>
<feature type="domain" description="HPt" evidence="23">
    <location>
        <begin position="1418"/>
        <end position="1512"/>
    </location>
</feature>
<dbReference type="SUPFAM" id="SSF47384">
    <property type="entry name" value="Homodimeric domain of signal transducing histidine kinase"/>
    <property type="match status" value="1"/>
</dbReference>
<dbReference type="Pfam" id="PF12729">
    <property type="entry name" value="4HB_MCP_1"/>
    <property type="match status" value="1"/>
</dbReference>
<dbReference type="Gene3D" id="1.20.120.160">
    <property type="entry name" value="HPT domain"/>
    <property type="match status" value="1"/>
</dbReference>
<comment type="caution">
    <text evidence="24">The sequence shown here is derived from an EMBL/GenBank/DDBJ whole genome shotgun (WGS) entry which is preliminary data.</text>
</comment>
<dbReference type="Pfam" id="PF02518">
    <property type="entry name" value="HATPase_c"/>
    <property type="match status" value="1"/>
</dbReference>
<evidence type="ECO:0000256" key="15">
    <source>
        <dbReference type="PROSITE-ProRule" id="PRU00169"/>
    </source>
</evidence>
<dbReference type="Gene3D" id="3.30.450.40">
    <property type="match status" value="1"/>
</dbReference>
<evidence type="ECO:0000259" key="21">
    <source>
        <dbReference type="PROSITE" id="PS50113"/>
    </source>
</evidence>
<sequence>MPPLLRFFERQSLRTKLATGFAVWLALLMVLNASSIHTQQQLQVQMQQSYETDLIGLSRSKEIQAQSILLGRVVRQALLAGNELQRADMLQQISQVRTKVWQELHTLQTLPLPPQTRAALQRFQAGYEQYLRQLEAQVLPLLQQGKTEQAIAQFNSSELQRIGVQAITAVNEVASQLEEQARQTMLQVQVRGRESLTWSYLLLALGAVVGSVWGWVMVVSIRRPSEQVRQAVEQLAQGQLQQPIPHTGWDNEVGAMARAVQVLQQGAQQREIQSWVKTHLSNLAQNLQAAADLQTLSQTLFRELAPLVQLGYGVLYQHEEDLQRLRLLGSYAHRQCPPLPSYLALGQGLLGQCAIDRNPIVLQPPPGHYVHIGSALGDATPCAVAILPVLHKQRLLGVLELALLDPISAQEQTLLDDLMPLLAMNIEILERSLSTSQLLNETQRQAQALQEQAVTLEEQAVELEAQQNSLRDTEAWYRSIIESAPDGMLVADDNDTILLANPPLEAMFGYAPGTLVGQSIERLLPVALRDTAETDHPPPCDTQGNSSLQWNGMRQDGRVFPVEVGLSTLPAVGGRRGSLCMAVRDISERKAAEDRLAALEEHSRLILASVNDGIVGLDLQGRLTFANAATTTILGYTEAQLLGQPIHPLLHHSHADGSAYPIDECPMRLTTQDGQARSTDDEVLWHQNGTPIAVEYTTQPTWKNGELVGTVMVFRDITERKRAEQALLDERARLQSILDRSPIGIAFSTQGRFRFTNPQFTAMFGSRVGDAAKDIYVDVQDRARISDALQHGEVVHGQEIRMYDKDHHERNMLTSFMPIVYDGEEGILGWLLDITERKMAETAIVRAKEIAEEATQAKSDFLANMSHEIRTPMNAIIGMSHLALQTALDKQQRNYIEKVHRAGESLLGIINDILDFSKIEAGKMSMEVIDFRLEDVMDNMAHLIGIRTEEKGLELLFSAADDVPTALRGDPLRLGQVLINLGNNAVKFTQTGEIVLGIEKLSANADGVELHFWIRDSGIGMTPEQCAKLFKPFTQADASTTRRYGGTGLGLAISRTLVEMMQGRIWVESVSGQGSTFHFTARFGLQADPMPRRMCSAEELHGVRLLVVDDNAVAREILSAMARNFGMEAHTASSGSEALTQVQQADAQAQPYDLVLMDWKMPAQDGVETVLQIEQTPLRQMPTIIMVTAFGREDVLSAAQARGARLNTVLTKPVTSSSLLEAIGHALNRCKMPETRAAVRADNQRDAMTQLQGARVLLVEDNEMNQELALELLRHAGMEVVLANHGQEALDILAHDSRFDGILMDCQMPVMDGYTATQEIRKNPAWNAIPVLAMTANAMAGDREKVLQVGMNDHIAKPLNVGEMFATIAKWVHPQPPAGTTAPATAPQPNPLPAHHSMALPALPHIDVQAGLATTMGNQTLYTRLLGKFRDSQGDFANQFASARQSSDPEAATRAAHTLKGTAGNIGAKGVQAAAAALEQACREAAPAARIDTLLTAVLEQLTPVLADLQTLAPPTTAPTPVLAHHLSQLTPDLERLVQLLQDNDVDADVVLEALQRQASGTALAPVLDKVAHALAAFDFDAALAVLRAATAP</sequence>
<dbReference type="Gene3D" id="3.30.565.10">
    <property type="entry name" value="Histidine kinase-like ATPase, C-terminal domain"/>
    <property type="match status" value="1"/>
</dbReference>
<dbReference type="InterPro" id="IPR003660">
    <property type="entry name" value="HAMP_dom"/>
</dbReference>
<dbReference type="CDD" id="cd00130">
    <property type="entry name" value="PAS"/>
    <property type="match status" value="2"/>
</dbReference>
<dbReference type="Pfam" id="PF00989">
    <property type="entry name" value="PAS"/>
    <property type="match status" value="2"/>
</dbReference>
<dbReference type="EC" id="2.7.13.3" evidence="3"/>
<evidence type="ECO:0000256" key="13">
    <source>
        <dbReference type="ARBA" id="ARBA00023136"/>
    </source>
</evidence>
<dbReference type="SUPFAM" id="SSF52172">
    <property type="entry name" value="CheY-like"/>
    <property type="match status" value="2"/>
</dbReference>
<dbReference type="InterPro" id="IPR001789">
    <property type="entry name" value="Sig_transdc_resp-reg_receiver"/>
</dbReference>
<keyword evidence="4" id="KW-1003">Cell membrane</keyword>
<dbReference type="SUPFAM" id="SSF55874">
    <property type="entry name" value="ATPase domain of HSP90 chaperone/DNA topoisomerase II/histidine kinase"/>
    <property type="match status" value="1"/>
</dbReference>
<feature type="domain" description="PAS" evidence="20">
    <location>
        <begin position="599"/>
        <end position="651"/>
    </location>
</feature>
<dbReference type="InterPro" id="IPR036641">
    <property type="entry name" value="HPT_dom_sf"/>
</dbReference>
<dbReference type="Pfam" id="PF01627">
    <property type="entry name" value="Hpt"/>
    <property type="match status" value="1"/>
</dbReference>
<dbReference type="InterPro" id="IPR036890">
    <property type="entry name" value="HATPase_C_sf"/>
</dbReference>
<dbReference type="Proteomes" id="UP001596001">
    <property type="component" value="Unassembled WGS sequence"/>
</dbReference>
<dbReference type="InterPro" id="IPR013767">
    <property type="entry name" value="PAS_fold"/>
</dbReference>
<feature type="modified residue" description="Phosphohistidine" evidence="14">
    <location>
        <position position="1457"/>
    </location>
</feature>
<dbReference type="SMART" id="SM00304">
    <property type="entry name" value="HAMP"/>
    <property type="match status" value="1"/>
</dbReference>
<dbReference type="InterPro" id="IPR003018">
    <property type="entry name" value="GAF"/>
</dbReference>
<dbReference type="SMART" id="SM00448">
    <property type="entry name" value="REC"/>
    <property type="match status" value="2"/>
</dbReference>
<keyword evidence="10" id="KW-0067">ATP-binding</keyword>
<evidence type="ECO:0000256" key="14">
    <source>
        <dbReference type="PROSITE-ProRule" id="PRU00110"/>
    </source>
</evidence>
<dbReference type="PROSITE" id="PS50109">
    <property type="entry name" value="HIS_KIN"/>
    <property type="match status" value="1"/>
</dbReference>
<keyword evidence="12" id="KW-0902">Two-component regulatory system</keyword>
<evidence type="ECO:0000256" key="7">
    <source>
        <dbReference type="ARBA" id="ARBA00022692"/>
    </source>
</evidence>
<feature type="domain" description="HAMP" evidence="22">
    <location>
        <begin position="219"/>
        <end position="272"/>
    </location>
</feature>
<dbReference type="Pfam" id="PF00512">
    <property type="entry name" value="HisKA"/>
    <property type="match status" value="1"/>
</dbReference>
<dbReference type="PANTHER" id="PTHR45339:SF1">
    <property type="entry name" value="HYBRID SIGNAL TRANSDUCTION HISTIDINE KINASE J"/>
    <property type="match status" value="1"/>
</dbReference>
<dbReference type="PRINTS" id="PR00344">
    <property type="entry name" value="BCTRLSENSOR"/>
</dbReference>
<evidence type="ECO:0000256" key="5">
    <source>
        <dbReference type="ARBA" id="ARBA00022553"/>
    </source>
</evidence>
<evidence type="ECO:0000259" key="18">
    <source>
        <dbReference type="PROSITE" id="PS50109"/>
    </source>
</evidence>
<evidence type="ECO:0000256" key="12">
    <source>
        <dbReference type="ARBA" id="ARBA00023012"/>
    </source>
</evidence>
<feature type="modified residue" description="4-aspartylphosphate" evidence="15">
    <location>
        <position position="1158"/>
    </location>
</feature>
<dbReference type="InterPro" id="IPR004358">
    <property type="entry name" value="Sig_transdc_His_kin-like_C"/>
</dbReference>
<evidence type="ECO:0000256" key="11">
    <source>
        <dbReference type="ARBA" id="ARBA00022989"/>
    </source>
</evidence>
<dbReference type="InterPro" id="IPR003594">
    <property type="entry name" value="HATPase_dom"/>
</dbReference>
<dbReference type="Pfam" id="PF13185">
    <property type="entry name" value="GAF_2"/>
    <property type="match status" value="1"/>
</dbReference>
<dbReference type="Pfam" id="PF13188">
    <property type="entry name" value="PAS_8"/>
    <property type="match status" value="1"/>
</dbReference>
<feature type="domain" description="PAC" evidence="21">
    <location>
        <begin position="796"/>
        <end position="846"/>
    </location>
</feature>
<dbReference type="Gene3D" id="3.40.50.2300">
    <property type="match status" value="2"/>
</dbReference>
<evidence type="ECO:0000313" key="25">
    <source>
        <dbReference type="Proteomes" id="UP001596001"/>
    </source>
</evidence>
<dbReference type="InterPro" id="IPR000014">
    <property type="entry name" value="PAS"/>
</dbReference>
<dbReference type="PROSITE" id="PS50110">
    <property type="entry name" value="RESPONSE_REGULATORY"/>
    <property type="match status" value="2"/>
</dbReference>
<evidence type="ECO:0000256" key="16">
    <source>
        <dbReference type="SAM" id="Coils"/>
    </source>
</evidence>
<dbReference type="InterPro" id="IPR011006">
    <property type="entry name" value="CheY-like_superfamily"/>
</dbReference>
<dbReference type="InterPro" id="IPR024478">
    <property type="entry name" value="HlyB_4HB_MCP"/>
</dbReference>
<evidence type="ECO:0000256" key="4">
    <source>
        <dbReference type="ARBA" id="ARBA00022475"/>
    </source>
</evidence>
<dbReference type="CDD" id="cd00088">
    <property type="entry name" value="HPT"/>
    <property type="match status" value="1"/>
</dbReference>
<dbReference type="Gene3D" id="6.10.340.10">
    <property type="match status" value="1"/>
</dbReference>
<dbReference type="InterPro" id="IPR036097">
    <property type="entry name" value="HisK_dim/P_sf"/>
</dbReference>
<dbReference type="PROSITE" id="PS50112">
    <property type="entry name" value="PAS"/>
    <property type="match status" value="2"/>
</dbReference>
<name>A0ABV9QE26_9BURK</name>
<gene>
    <name evidence="24" type="ORF">ACFO6X_10970</name>
</gene>
<evidence type="ECO:0000256" key="3">
    <source>
        <dbReference type="ARBA" id="ARBA00012438"/>
    </source>
</evidence>
<dbReference type="SMART" id="SM00387">
    <property type="entry name" value="HATPase_c"/>
    <property type="match status" value="1"/>
</dbReference>
<dbReference type="PROSITE" id="PS50113">
    <property type="entry name" value="PAC"/>
    <property type="match status" value="3"/>
</dbReference>
<feature type="domain" description="PAS" evidence="20">
    <location>
        <begin position="473"/>
        <end position="525"/>
    </location>
</feature>
<feature type="modified residue" description="4-aspartylphosphate" evidence="15">
    <location>
        <position position="1305"/>
    </location>
</feature>
<proteinExistence type="predicted"/>
<evidence type="ECO:0000259" key="19">
    <source>
        <dbReference type="PROSITE" id="PS50110"/>
    </source>
</evidence>
<dbReference type="InterPro" id="IPR000700">
    <property type="entry name" value="PAS-assoc_C"/>
</dbReference>
<keyword evidence="11 17" id="KW-1133">Transmembrane helix</keyword>
<dbReference type="InterPro" id="IPR005467">
    <property type="entry name" value="His_kinase_dom"/>
</dbReference>
<organism evidence="24 25">
    <name type="scientific">Giesbergeria sinuosa</name>
    <dbReference type="NCBI Taxonomy" id="80883"/>
    <lineage>
        <taxon>Bacteria</taxon>
        <taxon>Pseudomonadati</taxon>
        <taxon>Pseudomonadota</taxon>
        <taxon>Betaproteobacteria</taxon>
        <taxon>Burkholderiales</taxon>
        <taxon>Comamonadaceae</taxon>
        <taxon>Giesbergeria</taxon>
    </lineage>
</organism>
<dbReference type="InterPro" id="IPR003661">
    <property type="entry name" value="HisK_dim/P_dom"/>
</dbReference>